<reference evidence="1 2" key="1">
    <citation type="submission" date="2019-04" db="EMBL/GenBank/DDBJ databases">
        <title>Flavobacterium sp. nov. isolated from construction timber.</title>
        <authorList>
            <person name="Lin S.-Y."/>
            <person name="Chang C.-T."/>
            <person name="Young C.-C."/>
        </authorList>
    </citation>
    <scope>NUCLEOTIDE SEQUENCE [LARGE SCALE GENOMIC DNA]</scope>
    <source>
        <strain evidence="1 2">CC-CTC003</strain>
    </source>
</reference>
<sequence>MKAVKEFIDFLFKKEQEAIYAGNKKEEFEKYNALATEIKSYMNDITVGFGLPILTSPKPDVFYRETPYPNPRYLFKISEYENAHYGRIWACYVSIAKPSEDIRKISECFIVAEIKGELKIIADMIVASDAKEWRHVGGDEDKSLRIRNLGTPVKVERYIEPISTDEWSLKEYLKNS</sequence>
<name>A0A4S3ZU61_9FLAO</name>
<organism evidence="1 2">
    <name type="scientific">Flavobacterium supellecticarium</name>
    <dbReference type="NCBI Taxonomy" id="2565924"/>
    <lineage>
        <taxon>Bacteria</taxon>
        <taxon>Pseudomonadati</taxon>
        <taxon>Bacteroidota</taxon>
        <taxon>Flavobacteriia</taxon>
        <taxon>Flavobacteriales</taxon>
        <taxon>Flavobacteriaceae</taxon>
        <taxon>Flavobacterium</taxon>
    </lineage>
</organism>
<evidence type="ECO:0000313" key="2">
    <source>
        <dbReference type="Proteomes" id="UP000307507"/>
    </source>
</evidence>
<evidence type="ECO:0000313" key="1">
    <source>
        <dbReference type="EMBL" id="THF49205.1"/>
    </source>
</evidence>
<keyword evidence="2" id="KW-1185">Reference proteome</keyword>
<accession>A0A4S3ZU61</accession>
<dbReference type="RefSeq" id="WP_136403713.1">
    <property type="nucleotide sequence ID" value="NZ_SSNZ01000006.1"/>
</dbReference>
<dbReference type="Proteomes" id="UP000307507">
    <property type="component" value="Unassembled WGS sequence"/>
</dbReference>
<gene>
    <name evidence="1" type="ORF">E6C50_13270</name>
</gene>
<dbReference type="EMBL" id="SSNZ01000006">
    <property type="protein sequence ID" value="THF49205.1"/>
    <property type="molecule type" value="Genomic_DNA"/>
</dbReference>
<protein>
    <submittedName>
        <fullName evidence="1">Uncharacterized protein</fullName>
    </submittedName>
</protein>
<dbReference type="OrthoDB" id="1272831at2"/>
<proteinExistence type="predicted"/>
<dbReference type="AlphaFoldDB" id="A0A4S3ZU61"/>
<comment type="caution">
    <text evidence="1">The sequence shown here is derived from an EMBL/GenBank/DDBJ whole genome shotgun (WGS) entry which is preliminary data.</text>
</comment>